<sequence length="106" mass="11653">MKQIKRAAVAALLGWSVLGNAALVPAAVHLRDVETMLEFIRKHQYVAMGLESIDLLSLTVFYNNNCEAKFVRSKPSVLNLGRPGPQPGIVFERSTCPLTENNEASQ</sequence>
<comment type="caution">
    <text evidence="2">The sequence shown here is derived from an EMBL/GenBank/DDBJ whole genome shotgun (WGS) entry which is preliminary data.</text>
</comment>
<protein>
    <submittedName>
        <fullName evidence="2">Uncharacterized protein</fullName>
    </submittedName>
</protein>
<proteinExistence type="predicted"/>
<dbReference type="AlphaFoldDB" id="A0A840R4R6"/>
<accession>A0A840R4R6</accession>
<evidence type="ECO:0000313" key="3">
    <source>
        <dbReference type="Proteomes" id="UP000536640"/>
    </source>
</evidence>
<keyword evidence="3" id="KW-1185">Reference proteome</keyword>
<gene>
    <name evidence="2" type="ORF">HNQ57_001823</name>
</gene>
<dbReference type="Proteomes" id="UP000536640">
    <property type="component" value="Unassembled WGS sequence"/>
</dbReference>
<dbReference type="EMBL" id="JACHHW010000004">
    <property type="protein sequence ID" value="MBB5187554.1"/>
    <property type="molecule type" value="Genomic_DNA"/>
</dbReference>
<feature type="signal peptide" evidence="1">
    <location>
        <begin position="1"/>
        <end position="21"/>
    </location>
</feature>
<organism evidence="2 3">
    <name type="scientific">Zhongshania antarctica</name>
    <dbReference type="NCBI Taxonomy" id="641702"/>
    <lineage>
        <taxon>Bacteria</taxon>
        <taxon>Pseudomonadati</taxon>
        <taxon>Pseudomonadota</taxon>
        <taxon>Gammaproteobacteria</taxon>
        <taxon>Cellvibrionales</taxon>
        <taxon>Spongiibacteraceae</taxon>
        <taxon>Zhongshania</taxon>
    </lineage>
</organism>
<reference evidence="2 3" key="1">
    <citation type="submission" date="2020-08" db="EMBL/GenBank/DDBJ databases">
        <title>Genomic Encyclopedia of Type Strains, Phase IV (KMG-IV): sequencing the most valuable type-strain genomes for metagenomic binning, comparative biology and taxonomic classification.</title>
        <authorList>
            <person name="Goeker M."/>
        </authorList>
    </citation>
    <scope>NUCLEOTIDE SEQUENCE [LARGE SCALE GENOMIC DNA]</scope>
    <source>
        <strain evidence="2 3">DSM 25701</strain>
    </source>
</reference>
<name>A0A840R4R6_9GAMM</name>
<keyword evidence="1" id="KW-0732">Signal</keyword>
<feature type="chain" id="PRO_5032311231" evidence="1">
    <location>
        <begin position="22"/>
        <end position="106"/>
    </location>
</feature>
<evidence type="ECO:0000256" key="1">
    <source>
        <dbReference type="SAM" id="SignalP"/>
    </source>
</evidence>
<evidence type="ECO:0000313" key="2">
    <source>
        <dbReference type="EMBL" id="MBB5187554.1"/>
    </source>
</evidence>
<dbReference type="RefSeq" id="WP_184462390.1">
    <property type="nucleotide sequence ID" value="NZ_JACHHW010000004.1"/>
</dbReference>